<comment type="caution">
    <text evidence="2">The sequence shown here is derived from an EMBL/GenBank/DDBJ whole genome shotgun (WGS) entry which is preliminary data.</text>
</comment>
<proteinExistence type="predicted"/>
<feature type="transmembrane region" description="Helical" evidence="1">
    <location>
        <begin position="36"/>
        <end position="54"/>
    </location>
</feature>
<dbReference type="Proteomes" id="UP000824120">
    <property type="component" value="Chromosome 4"/>
</dbReference>
<name>A0A9J5ZGX5_SOLCO</name>
<accession>A0A9J5ZGX5</accession>
<feature type="transmembrane region" description="Helical" evidence="1">
    <location>
        <begin position="74"/>
        <end position="93"/>
    </location>
</feature>
<evidence type="ECO:0000313" key="3">
    <source>
        <dbReference type="Proteomes" id="UP000824120"/>
    </source>
</evidence>
<reference evidence="2 3" key="1">
    <citation type="submission" date="2020-09" db="EMBL/GenBank/DDBJ databases">
        <title>De no assembly of potato wild relative species, Solanum commersonii.</title>
        <authorList>
            <person name="Cho K."/>
        </authorList>
    </citation>
    <scope>NUCLEOTIDE SEQUENCE [LARGE SCALE GENOMIC DNA]</scope>
    <source>
        <strain evidence="2">LZ3.2</strain>
        <tissue evidence="2">Leaf</tissue>
    </source>
</reference>
<keyword evidence="1" id="KW-1133">Transmembrane helix</keyword>
<protein>
    <submittedName>
        <fullName evidence="2">Uncharacterized protein</fullName>
    </submittedName>
</protein>
<keyword evidence="3" id="KW-1185">Reference proteome</keyword>
<keyword evidence="1" id="KW-0472">Membrane</keyword>
<evidence type="ECO:0000313" key="2">
    <source>
        <dbReference type="EMBL" id="KAG5611072.1"/>
    </source>
</evidence>
<organism evidence="2 3">
    <name type="scientific">Solanum commersonii</name>
    <name type="common">Commerson's wild potato</name>
    <name type="synonym">Commerson's nightshade</name>
    <dbReference type="NCBI Taxonomy" id="4109"/>
    <lineage>
        <taxon>Eukaryota</taxon>
        <taxon>Viridiplantae</taxon>
        <taxon>Streptophyta</taxon>
        <taxon>Embryophyta</taxon>
        <taxon>Tracheophyta</taxon>
        <taxon>Spermatophyta</taxon>
        <taxon>Magnoliopsida</taxon>
        <taxon>eudicotyledons</taxon>
        <taxon>Gunneridae</taxon>
        <taxon>Pentapetalae</taxon>
        <taxon>asterids</taxon>
        <taxon>lamiids</taxon>
        <taxon>Solanales</taxon>
        <taxon>Solanaceae</taxon>
        <taxon>Solanoideae</taxon>
        <taxon>Solaneae</taxon>
        <taxon>Solanum</taxon>
    </lineage>
</organism>
<gene>
    <name evidence="2" type="ORF">H5410_022353</name>
</gene>
<keyword evidence="1" id="KW-0812">Transmembrane</keyword>
<evidence type="ECO:0000256" key="1">
    <source>
        <dbReference type="SAM" id="Phobius"/>
    </source>
</evidence>
<sequence length="136" mass="16449">MEDKPWWEKTSSGKYIVKKLGVVEKERRGIEFFKNIWIHFWIYGILPLTFVIVVRFKLRSLWITCFLTMKLNDVFETLLLLLMGSYSTLKVIWDINSTLRNLKKWKFAYTYISKNFHHLVALFEVHRPIFESTIVR</sequence>
<dbReference type="EMBL" id="JACXVP010000004">
    <property type="protein sequence ID" value="KAG5611072.1"/>
    <property type="molecule type" value="Genomic_DNA"/>
</dbReference>
<dbReference type="AlphaFoldDB" id="A0A9J5ZGX5"/>